<proteinExistence type="predicted"/>
<protein>
    <recommendedName>
        <fullName evidence="2">Ysc84 actin-binding domain-containing protein</fullName>
    </recommendedName>
</protein>
<dbReference type="OrthoDB" id="443981at2759"/>
<feature type="region of interest" description="Disordered" evidence="1">
    <location>
        <begin position="1"/>
        <end position="61"/>
    </location>
</feature>
<evidence type="ECO:0000313" key="3">
    <source>
        <dbReference type="EMBL" id="TDH70284.1"/>
    </source>
</evidence>
<dbReference type="EMBL" id="SHOA02000010">
    <property type="protein sequence ID" value="TDH70284.1"/>
    <property type="molecule type" value="Genomic_DNA"/>
</dbReference>
<dbReference type="CDD" id="cd11526">
    <property type="entry name" value="SYLF_FYVE"/>
    <property type="match status" value="1"/>
</dbReference>
<keyword evidence="4" id="KW-1185">Reference proteome</keyword>
<evidence type="ECO:0000259" key="2">
    <source>
        <dbReference type="Pfam" id="PF04366"/>
    </source>
</evidence>
<organism evidence="3 4">
    <name type="scientific">Bremia lactucae</name>
    <name type="common">Lettuce downy mildew</name>
    <dbReference type="NCBI Taxonomy" id="4779"/>
    <lineage>
        <taxon>Eukaryota</taxon>
        <taxon>Sar</taxon>
        <taxon>Stramenopiles</taxon>
        <taxon>Oomycota</taxon>
        <taxon>Peronosporomycetes</taxon>
        <taxon>Peronosporales</taxon>
        <taxon>Peronosporaceae</taxon>
        <taxon>Bremia</taxon>
    </lineage>
</organism>
<dbReference type="PANTHER" id="PTHR15629">
    <property type="entry name" value="SH3YL1 PROTEIN"/>
    <property type="match status" value="1"/>
</dbReference>
<sequence length="385" mass="41060">MMNAPQQPMQSLGLPLSHPKSVTSASRNSSKSLPRPPLSNRMPSFKASILQQQPPRSNNETRRNYLENRATSEVAPHMTPEEAAVARQERSNSLAGMESLRSYVPGNGHTMNGKAIAKLKKEMDHATQVVKTFLSPKLLQDQSIPRELLAEAYGLMFITIYKIGFLFSAKIGTGFIISRTTAGWSAPSFLSSGGFGFGMMAGGEMVNYMIVLNSRSAVKVFTRNGQIQLGSELDIAVGPIGRAASASLNVGPGGLAPNYSYSHSMGLYGGIGVSGAVICTRKSLNAKCHGPNVTARQLLGGEVACPLAEPLWRALDEALGMQREYVNGFPVLAPTYTGMACDACGHVHRSDVSLNACTNCGNLLVYSVGVHSGRRNTSILVTSAP</sequence>
<dbReference type="GO" id="GO:0035091">
    <property type="term" value="F:phosphatidylinositol binding"/>
    <property type="evidence" value="ECO:0007669"/>
    <property type="project" value="TreeGrafter"/>
</dbReference>
<evidence type="ECO:0000256" key="1">
    <source>
        <dbReference type="SAM" id="MobiDB-lite"/>
    </source>
</evidence>
<evidence type="ECO:0000313" key="4">
    <source>
        <dbReference type="Proteomes" id="UP000294530"/>
    </source>
</evidence>
<dbReference type="GeneID" id="94345395"/>
<reference evidence="3 4" key="1">
    <citation type="journal article" date="2021" name="Genome Biol.">
        <title>AFLAP: assembly-free linkage analysis pipeline using k-mers from genome sequencing data.</title>
        <authorList>
            <person name="Fletcher K."/>
            <person name="Zhang L."/>
            <person name="Gil J."/>
            <person name="Han R."/>
            <person name="Cavanaugh K."/>
            <person name="Michelmore R."/>
        </authorList>
    </citation>
    <scope>NUCLEOTIDE SEQUENCE [LARGE SCALE GENOMIC DNA]</scope>
    <source>
        <strain evidence="3 4">SF5</strain>
    </source>
</reference>
<dbReference type="KEGG" id="blac:94345395"/>
<dbReference type="RefSeq" id="XP_067819783.1">
    <property type="nucleotide sequence ID" value="XM_067959724.1"/>
</dbReference>
<feature type="compositionally biased region" description="Polar residues" evidence="1">
    <location>
        <begin position="20"/>
        <end position="32"/>
    </location>
</feature>
<feature type="compositionally biased region" description="Polar residues" evidence="1">
    <location>
        <begin position="49"/>
        <end position="58"/>
    </location>
</feature>
<dbReference type="Proteomes" id="UP000294530">
    <property type="component" value="Unassembled WGS sequence"/>
</dbReference>
<name>A0A976FPN9_BRELC</name>
<gene>
    <name evidence="3" type="ORF">CCR75_001622</name>
</gene>
<feature type="compositionally biased region" description="Polar residues" evidence="1">
    <location>
        <begin position="1"/>
        <end position="10"/>
    </location>
</feature>
<dbReference type="InterPro" id="IPR007461">
    <property type="entry name" value="Ysc84_actin-binding"/>
</dbReference>
<dbReference type="PANTHER" id="PTHR15629:SF2">
    <property type="entry name" value="SH3 DOMAIN-CONTAINING YSC84-LIKE PROTEIN 1"/>
    <property type="match status" value="1"/>
</dbReference>
<dbReference type="AlphaFoldDB" id="A0A976FPN9"/>
<comment type="caution">
    <text evidence="3">The sequence shown here is derived from an EMBL/GenBank/DDBJ whole genome shotgun (WGS) entry which is preliminary data.</text>
</comment>
<dbReference type="Pfam" id="PF04366">
    <property type="entry name" value="Ysc84"/>
    <property type="match status" value="1"/>
</dbReference>
<feature type="domain" description="Ysc84 actin-binding" evidence="2">
    <location>
        <begin position="194"/>
        <end position="318"/>
    </location>
</feature>
<accession>A0A976FPN9</accession>
<dbReference type="InterPro" id="IPR051702">
    <property type="entry name" value="SH3_domain_YSC84-like"/>
</dbReference>